<accession>A0A0C2ZQN8</accession>
<dbReference type="STRING" id="1036808.A0A0C2ZQN8"/>
<proteinExistence type="predicted"/>
<sequence length="234" mass="25751">MRADHLGAARRWLRALEDSCKTAGDRLVAIPYAELIGENQEVADALVNIASLGPFLTHLRADEAPDLNIMFRIQETTLPAAASASPLFATAVETVGDPHRLGDEDLSSMTPFTQSKSLWPVPTVSMLIGDDEPPHNHRCSLVPLARLLKKMFLGAIWASSPHTSNLYFQGVVKKAVGNARKRMVPEIAPVDPRKAAKLHRHLERKQGLPFVASRRRRSPRAGWVINFAGDDRGT</sequence>
<dbReference type="EMBL" id="KN822031">
    <property type="protein sequence ID" value="KIM63888.1"/>
    <property type="molecule type" value="Genomic_DNA"/>
</dbReference>
<dbReference type="AlphaFoldDB" id="A0A0C2ZQN8"/>
<dbReference type="OrthoDB" id="185373at2759"/>
<keyword evidence="2" id="KW-1185">Reference proteome</keyword>
<evidence type="ECO:0000313" key="1">
    <source>
        <dbReference type="EMBL" id="KIM63888.1"/>
    </source>
</evidence>
<reference evidence="2" key="2">
    <citation type="submission" date="2015-01" db="EMBL/GenBank/DDBJ databases">
        <title>Evolutionary Origins and Diversification of the Mycorrhizal Mutualists.</title>
        <authorList>
            <consortium name="DOE Joint Genome Institute"/>
            <consortium name="Mycorrhizal Genomics Consortium"/>
            <person name="Kohler A."/>
            <person name="Kuo A."/>
            <person name="Nagy L.G."/>
            <person name="Floudas D."/>
            <person name="Copeland A."/>
            <person name="Barry K.W."/>
            <person name="Cichocki N."/>
            <person name="Veneault-Fourrey C."/>
            <person name="LaButti K."/>
            <person name="Lindquist E.A."/>
            <person name="Lipzen A."/>
            <person name="Lundell T."/>
            <person name="Morin E."/>
            <person name="Murat C."/>
            <person name="Riley R."/>
            <person name="Ohm R."/>
            <person name="Sun H."/>
            <person name="Tunlid A."/>
            <person name="Henrissat B."/>
            <person name="Grigoriev I.V."/>
            <person name="Hibbett D.S."/>
            <person name="Martin F."/>
        </authorList>
    </citation>
    <scope>NUCLEOTIDE SEQUENCE [LARGE SCALE GENOMIC DNA]</scope>
    <source>
        <strain evidence="2">Foug A</strain>
    </source>
</reference>
<dbReference type="HOGENOM" id="CLU_1185624_0_0_1"/>
<name>A0A0C2ZQN8_9AGAM</name>
<protein>
    <submittedName>
        <fullName evidence="1">Uncharacterized protein</fullName>
    </submittedName>
</protein>
<dbReference type="Proteomes" id="UP000053989">
    <property type="component" value="Unassembled WGS sequence"/>
</dbReference>
<organism evidence="1 2">
    <name type="scientific">Scleroderma citrinum Foug A</name>
    <dbReference type="NCBI Taxonomy" id="1036808"/>
    <lineage>
        <taxon>Eukaryota</taxon>
        <taxon>Fungi</taxon>
        <taxon>Dikarya</taxon>
        <taxon>Basidiomycota</taxon>
        <taxon>Agaricomycotina</taxon>
        <taxon>Agaricomycetes</taxon>
        <taxon>Agaricomycetidae</taxon>
        <taxon>Boletales</taxon>
        <taxon>Sclerodermatineae</taxon>
        <taxon>Sclerodermataceae</taxon>
        <taxon>Scleroderma</taxon>
    </lineage>
</organism>
<dbReference type="InParanoid" id="A0A0C2ZQN8"/>
<reference evidence="1 2" key="1">
    <citation type="submission" date="2014-04" db="EMBL/GenBank/DDBJ databases">
        <authorList>
            <consortium name="DOE Joint Genome Institute"/>
            <person name="Kuo A."/>
            <person name="Kohler A."/>
            <person name="Nagy L.G."/>
            <person name="Floudas D."/>
            <person name="Copeland A."/>
            <person name="Barry K.W."/>
            <person name="Cichocki N."/>
            <person name="Veneault-Fourrey C."/>
            <person name="LaButti K."/>
            <person name="Lindquist E.A."/>
            <person name="Lipzen A."/>
            <person name="Lundell T."/>
            <person name="Morin E."/>
            <person name="Murat C."/>
            <person name="Sun H."/>
            <person name="Tunlid A."/>
            <person name="Henrissat B."/>
            <person name="Grigoriev I.V."/>
            <person name="Hibbett D.S."/>
            <person name="Martin F."/>
            <person name="Nordberg H.P."/>
            <person name="Cantor M.N."/>
            <person name="Hua S.X."/>
        </authorList>
    </citation>
    <scope>NUCLEOTIDE SEQUENCE [LARGE SCALE GENOMIC DNA]</scope>
    <source>
        <strain evidence="1 2">Foug A</strain>
    </source>
</reference>
<evidence type="ECO:0000313" key="2">
    <source>
        <dbReference type="Proteomes" id="UP000053989"/>
    </source>
</evidence>
<gene>
    <name evidence="1" type="ORF">SCLCIDRAFT_23804</name>
</gene>